<keyword evidence="3" id="KW-1185">Reference proteome</keyword>
<sequence>MLSKRQRLKDKRKADSLLCTDASEAQGWLIEGGDNHALHPAMGIPYDVIGEAMETQEQLQPRRSTRLVHDTGALFLLLPSLAQADWVSTASPRLLCCLPQQPLPPPLLEEKLLQ</sequence>
<proteinExistence type="predicted"/>
<dbReference type="Proteomes" id="UP000008810">
    <property type="component" value="Chromosome 4"/>
</dbReference>
<protein>
    <submittedName>
        <fullName evidence="1 2">Uncharacterized protein</fullName>
    </submittedName>
</protein>
<feature type="non-terminal residue" evidence="1">
    <location>
        <position position="114"/>
    </location>
</feature>
<gene>
    <name evidence="1" type="ORF">BRADI_4g10682v3</name>
</gene>
<name>A0A2K2CLZ1_BRADI</name>
<dbReference type="OrthoDB" id="693168at2759"/>
<reference evidence="1" key="2">
    <citation type="submission" date="2017-06" db="EMBL/GenBank/DDBJ databases">
        <title>WGS assembly of Brachypodium distachyon.</title>
        <authorList>
            <consortium name="The International Brachypodium Initiative"/>
            <person name="Lucas S."/>
            <person name="Harmon-Smith M."/>
            <person name="Lail K."/>
            <person name="Tice H."/>
            <person name="Grimwood J."/>
            <person name="Bruce D."/>
            <person name="Barry K."/>
            <person name="Shu S."/>
            <person name="Lindquist E."/>
            <person name="Wang M."/>
            <person name="Pitluck S."/>
            <person name="Vogel J.P."/>
            <person name="Garvin D.F."/>
            <person name="Mockler T.C."/>
            <person name="Schmutz J."/>
            <person name="Rokhsar D."/>
            <person name="Bevan M.W."/>
        </authorList>
    </citation>
    <scope>NUCLEOTIDE SEQUENCE</scope>
    <source>
        <strain evidence="1">Bd21</strain>
    </source>
</reference>
<dbReference type="EMBL" id="CM000883">
    <property type="protein sequence ID" value="PNT63043.1"/>
    <property type="molecule type" value="Genomic_DNA"/>
</dbReference>
<evidence type="ECO:0000313" key="3">
    <source>
        <dbReference type="Proteomes" id="UP000008810"/>
    </source>
</evidence>
<accession>A0A2K2CLZ1</accession>
<evidence type="ECO:0000313" key="2">
    <source>
        <dbReference type="EnsemblPlants" id="PNT63043"/>
    </source>
</evidence>
<dbReference type="InParanoid" id="A0A2K2CLZ1"/>
<dbReference type="EnsemblPlants" id="PNT63043">
    <property type="protein sequence ID" value="PNT63043"/>
    <property type="gene ID" value="BRADI_4g10682v3"/>
</dbReference>
<organism evidence="1">
    <name type="scientific">Brachypodium distachyon</name>
    <name type="common">Purple false brome</name>
    <name type="synonym">Trachynia distachya</name>
    <dbReference type="NCBI Taxonomy" id="15368"/>
    <lineage>
        <taxon>Eukaryota</taxon>
        <taxon>Viridiplantae</taxon>
        <taxon>Streptophyta</taxon>
        <taxon>Embryophyta</taxon>
        <taxon>Tracheophyta</taxon>
        <taxon>Spermatophyta</taxon>
        <taxon>Magnoliopsida</taxon>
        <taxon>Liliopsida</taxon>
        <taxon>Poales</taxon>
        <taxon>Poaceae</taxon>
        <taxon>BOP clade</taxon>
        <taxon>Pooideae</taxon>
        <taxon>Stipodae</taxon>
        <taxon>Brachypodieae</taxon>
        <taxon>Brachypodium</taxon>
    </lineage>
</organism>
<reference evidence="1 2" key="1">
    <citation type="journal article" date="2010" name="Nature">
        <title>Genome sequencing and analysis of the model grass Brachypodium distachyon.</title>
        <authorList>
            <consortium name="International Brachypodium Initiative"/>
        </authorList>
    </citation>
    <scope>NUCLEOTIDE SEQUENCE [LARGE SCALE GENOMIC DNA]</scope>
    <source>
        <strain evidence="1 2">Bd21</strain>
    </source>
</reference>
<evidence type="ECO:0000313" key="1">
    <source>
        <dbReference type="EMBL" id="PNT63043.1"/>
    </source>
</evidence>
<reference evidence="2" key="3">
    <citation type="submission" date="2018-08" db="UniProtKB">
        <authorList>
            <consortium name="EnsemblPlants"/>
        </authorList>
    </citation>
    <scope>IDENTIFICATION</scope>
    <source>
        <strain evidence="2">cv. Bd21</strain>
    </source>
</reference>
<dbReference type="AlphaFoldDB" id="A0A2K2CLZ1"/>
<dbReference type="Gramene" id="PNT63043">
    <property type="protein sequence ID" value="PNT63043"/>
    <property type="gene ID" value="BRADI_4g10682v3"/>
</dbReference>